<protein>
    <recommendedName>
        <fullName evidence="3">HK97 gp10 family phage protein</fullName>
    </recommendedName>
</protein>
<dbReference type="RefSeq" id="WP_230500786.1">
    <property type="nucleotide sequence ID" value="NZ_CAKJTJ010000006.1"/>
</dbReference>
<keyword evidence="2" id="KW-1185">Reference proteome</keyword>
<sequence>MGYEYGEVAKLKGQLLEFRIAAGRAHDRAAKRVAQLAIRKVKQMTPVDKGDLRNNWKFHVVKKVDTYTIVIYNQLEYASFVEKGHRIVSGGVTIGWVEGRFMLELTEKEMDRIAPNMWLKEVEKEMRRIFGK</sequence>
<dbReference type="Pfam" id="PF04883">
    <property type="entry name" value="HK97-gp10_like"/>
    <property type="match status" value="1"/>
</dbReference>
<accession>A0ABM8YM48</accession>
<proteinExistence type="predicted"/>
<comment type="caution">
    <text evidence="1">The sequence shown here is derived from an EMBL/GenBank/DDBJ whole genome shotgun (WGS) entry which is preliminary data.</text>
</comment>
<gene>
    <name evidence="1" type="ORF">BACCIP111883_01652</name>
</gene>
<evidence type="ECO:0000313" key="2">
    <source>
        <dbReference type="Proteomes" id="UP000789833"/>
    </source>
</evidence>
<dbReference type="EMBL" id="CAKJTJ010000006">
    <property type="protein sequence ID" value="CAG9620881.1"/>
    <property type="molecule type" value="Genomic_DNA"/>
</dbReference>
<reference evidence="1 2" key="1">
    <citation type="submission" date="2021-10" db="EMBL/GenBank/DDBJ databases">
        <authorList>
            <person name="Criscuolo A."/>
        </authorList>
    </citation>
    <scope>NUCLEOTIDE SEQUENCE [LARGE SCALE GENOMIC DNA]</scope>
    <source>
        <strain evidence="2">CIP 111883</strain>
    </source>
</reference>
<evidence type="ECO:0008006" key="3">
    <source>
        <dbReference type="Google" id="ProtNLM"/>
    </source>
</evidence>
<organism evidence="1 2">
    <name type="scientific">Sutcliffiella rhizosphaerae</name>
    <dbReference type="NCBI Taxonomy" id="2880967"/>
    <lineage>
        <taxon>Bacteria</taxon>
        <taxon>Bacillati</taxon>
        <taxon>Bacillota</taxon>
        <taxon>Bacilli</taxon>
        <taxon>Bacillales</taxon>
        <taxon>Bacillaceae</taxon>
        <taxon>Sutcliffiella</taxon>
    </lineage>
</organism>
<dbReference type="Proteomes" id="UP000789833">
    <property type="component" value="Unassembled WGS sequence"/>
</dbReference>
<evidence type="ECO:0000313" key="1">
    <source>
        <dbReference type="EMBL" id="CAG9620881.1"/>
    </source>
</evidence>
<name>A0ABM8YM48_9BACI</name>
<dbReference type="InterPro" id="IPR010064">
    <property type="entry name" value="HK97-gp10_tail"/>
</dbReference>